<dbReference type="EMBL" id="HAEF01020552">
    <property type="protein sequence ID" value="SBR61711.1"/>
    <property type="molecule type" value="Transcribed_RNA"/>
</dbReference>
<feature type="non-terminal residue" evidence="2">
    <location>
        <position position="66"/>
    </location>
</feature>
<keyword evidence="1" id="KW-0175">Coiled coil</keyword>
<proteinExistence type="predicted"/>
<protein>
    <submittedName>
        <fullName evidence="2">Uncharacterized protein</fullName>
    </submittedName>
</protein>
<name>A0A1A8MYP3_9TELE</name>
<reference evidence="2" key="2">
    <citation type="submission" date="2016-06" db="EMBL/GenBank/DDBJ databases">
        <title>The genome of a short-lived fish provides insights into sex chromosome evolution and the genetic control of aging.</title>
        <authorList>
            <person name="Reichwald K."/>
            <person name="Felder M."/>
            <person name="Petzold A."/>
            <person name="Koch P."/>
            <person name="Groth M."/>
            <person name="Platzer M."/>
        </authorList>
    </citation>
    <scope>NUCLEOTIDE SEQUENCE</scope>
    <source>
        <tissue evidence="2">Brain</tissue>
    </source>
</reference>
<organism evidence="2">
    <name type="scientific">Nothobranchius pienaari</name>
    <dbReference type="NCBI Taxonomy" id="704102"/>
    <lineage>
        <taxon>Eukaryota</taxon>
        <taxon>Metazoa</taxon>
        <taxon>Chordata</taxon>
        <taxon>Craniata</taxon>
        <taxon>Vertebrata</taxon>
        <taxon>Euteleostomi</taxon>
        <taxon>Actinopterygii</taxon>
        <taxon>Neopterygii</taxon>
        <taxon>Teleostei</taxon>
        <taxon>Neoteleostei</taxon>
        <taxon>Acanthomorphata</taxon>
        <taxon>Ovalentaria</taxon>
        <taxon>Atherinomorphae</taxon>
        <taxon>Cyprinodontiformes</taxon>
        <taxon>Nothobranchiidae</taxon>
        <taxon>Nothobranchius</taxon>
    </lineage>
</organism>
<accession>A0A1A8MYP3</accession>
<feature type="non-terminal residue" evidence="2">
    <location>
        <position position="1"/>
    </location>
</feature>
<feature type="coiled-coil region" evidence="1">
    <location>
        <begin position="1"/>
        <end position="28"/>
    </location>
</feature>
<gene>
    <name evidence="2" type="primary">Nfu_g_1_024079</name>
</gene>
<evidence type="ECO:0000313" key="2">
    <source>
        <dbReference type="EMBL" id="SBR61711.1"/>
    </source>
</evidence>
<sequence length="66" mass="7448">HTKIQAENKQSESELRHLRAEIKEVKSMFAALAMQTRPDVRMTEQCPANTDAVGSLDPEVIALRKQ</sequence>
<evidence type="ECO:0000256" key="1">
    <source>
        <dbReference type="SAM" id="Coils"/>
    </source>
</evidence>
<reference evidence="2" key="1">
    <citation type="submission" date="2016-05" db="EMBL/GenBank/DDBJ databases">
        <authorList>
            <person name="Lavstsen T."/>
            <person name="Jespersen J.S."/>
        </authorList>
    </citation>
    <scope>NUCLEOTIDE SEQUENCE</scope>
    <source>
        <tissue evidence="2">Brain</tissue>
    </source>
</reference>
<dbReference type="AlphaFoldDB" id="A0A1A8MYP3"/>